<dbReference type="Pfam" id="PF02463">
    <property type="entry name" value="SMC_N"/>
    <property type="match status" value="1"/>
</dbReference>
<evidence type="ECO:0000256" key="9">
    <source>
        <dbReference type="PIRNR" id="PIRNR003128"/>
    </source>
</evidence>
<reference evidence="12 13" key="1">
    <citation type="submission" date="2015-04" db="EMBL/GenBank/DDBJ databases">
        <title>Whole genome shotgun sequence of Flavihumibacter petaseus NBRC 106054.</title>
        <authorList>
            <person name="Miyazawa S."/>
            <person name="Hosoyama A."/>
            <person name="Hashimoto M."/>
            <person name="Noguchi M."/>
            <person name="Tsuchikane K."/>
            <person name="Ohji S."/>
            <person name="Yamazoe A."/>
            <person name="Ichikawa N."/>
            <person name="Kimura A."/>
            <person name="Fujita N."/>
        </authorList>
    </citation>
    <scope>NUCLEOTIDE SEQUENCE [LARGE SCALE GENOMIC DNA]</scope>
    <source>
        <strain evidence="12 13">NBRC 106054</strain>
    </source>
</reference>
<feature type="coiled-coil region" evidence="10">
    <location>
        <begin position="262"/>
        <end position="289"/>
    </location>
</feature>
<keyword evidence="5 9" id="KW-0227">DNA damage</keyword>
<evidence type="ECO:0000313" key="13">
    <source>
        <dbReference type="Proteomes" id="UP000033121"/>
    </source>
</evidence>
<proteinExistence type="inferred from homology"/>
<dbReference type="STRING" id="1220578.FPE01S_01_03130"/>
<evidence type="ECO:0000256" key="8">
    <source>
        <dbReference type="ARBA" id="ARBA00033408"/>
    </source>
</evidence>
<accession>A0A0E9MV39</accession>
<dbReference type="PANTHER" id="PTHR11059">
    <property type="entry name" value="DNA REPAIR PROTEIN RECN"/>
    <property type="match status" value="1"/>
</dbReference>
<evidence type="ECO:0000313" key="12">
    <source>
        <dbReference type="EMBL" id="GAO41301.1"/>
    </source>
</evidence>
<dbReference type="InterPro" id="IPR004604">
    <property type="entry name" value="DNA_recomb/repair_RecN"/>
</dbReference>
<dbReference type="Proteomes" id="UP000033121">
    <property type="component" value="Unassembled WGS sequence"/>
</dbReference>
<keyword evidence="7 9" id="KW-0234">DNA repair</keyword>
<keyword evidence="4" id="KW-0547">Nucleotide-binding</keyword>
<evidence type="ECO:0000256" key="10">
    <source>
        <dbReference type="SAM" id="Coils"/>
    </source>
</evidence>
<keyword evidence="10" id="KW-0175">Coiled coil</keyword>
<dbReference type="AlphaFoldDB" id="A0A0E9MV39"/>
<dbReference type="Gene3D" id="3.40.50.300">
    <property type="entry name" value="P-loop containing nucleotide triphosphate hydrolases"/>
    <property type="match status" value="2"/>
</dbReference>
<dbReference type="RefSeq" id="WP_046367191.1">
    <property type="nucleotide sequence ID" value="NZ_BBWV01000001.1"/>
</dbReference>
<feature type="coiled-coil region" evidence="10">
    <location>
        <begin position="193"/>
        <end position="220"/>
    </location>
</feature>
<dbReference type="InterPro" id="IPR027417">
    <property type="entry name" value="P-loop_NTPase"/>
</dbReference>
<dbReference type="EMBL" id="BBWV01000001">
    <property type="protein sequence ID" value="GAO41301.1"/>
    <property type="molecule type" value="Genomic_DNA"/>
</dbReference>
<organism evidence="12 13">
    <name type="scientific">Flavihumibacter petaseus NBRC 106054</name>
    <dbReference type="NCBI Taxonomy" id="1220578"/>
    <lineage>
        <taxon>Bacteria</taxon>
        <taxon>Pseudomonadati</taxon>
        <taxon>Bacteroidota</taxon>
        <taxon>Chitinophagia</taxon>
        <taxon>Chitinophagales</taxon>
        <taxon>Chitinophagaceae</taxon>
        <taxon>Flavihumibacter</taxon>
    </lineage>
</organism>
<dbReference type="NCBIfam" id="TIGR00634">
    <property type="entry name" value="recN"/>
    <property type="match status" value="1"/>
</dbReference>
<evidence type="ECO:0000256" key="7">
    <source>
        <dbReference type="ARBA" id="ARBA00023204"/>
    </source>
</evidence>
<evidence type="ECO:0000256" key="3">
    <source>
        <dbReference type="ARBA" id="ARBA00021315"/>
    </source>
</evidence>
<dbReference type="PIRSF" id="PIRSF003128">
    <property type="entry name" value="RecN"/>
    <property type="match status" value="1"/>
</dbReference>
<evidence type="ECO:0000259" key="11">
    <source>
        <dbReference type="Pfam" id="PF02463"/>
    </source>
</evidence>
<dbReference type="GO" id="GO:0009432">
    <property type="term" value="P:SOS response"/>
    <property type="evidence" value="ECO:0007669"/>
    <property type="project" value="TreeGrafter"/>
</dbReference>
<evidence type="ECO:0000256" key="4">
    <source>
        <dbReference type="ARBA" id="ARBA00022741"/>
    </source>
</evidence>
<name>A0A0E9MV39_9BACT</name>
<sequence>MLQLLHIQNYAIIDALEIPWREGLSIITGETGAGKSILMGALSLILGERADSGVVFNKDKKCVVEAVFKVSGKTVVRSFLEENDLEVQDEVVIRREIGSNGKSRAFINDTPVTLQQLQELTVMLVDLHRQFDTLSIGSSGFQLAVIDAMAASSRELAAYQKVFRRWQDNQKELLKLKEQQSRDSRELEFNRFLFQELEEVNLKEGDLEQLEAELELLTNAESIKTALVQINQQLREQDQPVIQVIRQLVQQLQPFTAQQKDLGELVERLHSVQLELADLADEADRWSDKISYDGERVMAVEERLNIGNRLLKKHGARTTAELLAIQVELSEKLQSVVALDERLNQLEDEVKLNFDELKAAGKKLSALRTAQATPLMKQVNQLLHRVGMPNASIKVTITPVEPALMGMDNVDFLFDANKSGQFAPLRKVASGGELSRLMLCIKSLVAGKVDLPTLIFDEIDTGISGEASRQVGLIMKEMAAARQLICITHQPQIAGRADHHLFVYKQEKAGQIQTRIRSLSESERIRAIAEMLGGEQPSAAAMENAREMIQSP</sequence>
<evidence type="ECO:0000256" key="6">
    <source>
        <dbReference type="ARBA" id="ARBA00022840"/>
    </source>
</evidence>
<evidence type="ECO:0000256" key="1">
    <source>
        <dbReference type="ARBA" id="ARBA00003618"/>
    </source>
</evidence>
<feature type="domain" description="RecF/RecN/SMC N-terminal" evidence="11">
    <location>
        <begin position="3"/>
        <end position="508"/>
    </location>
</feature>
<evidence type="ECO:0000256" key="2">
    <source>
        <dbReference type="ARBA" id="ARBA00009441"/>
    </source>
</evidence>
<dbReference type="PANTHER" id="PTHR11059:SF0">
    <property type="entry name" value="DNA REPAIR PROTEIN RECN"/>
    <property type="match status" value="1"/>
</dbReference>
<gene>
    <name evidence="12" type="primary">recN</name>
    <name evidence="12" type="ORF">FPE01S_01_03130</name>
</gene>
<dbReference type="CDD" id="cd03241">
    <property type="entry name" value="ABC_RecN"/>
    <property type="match status" value="2"/>
</dbReference>
<protein>
    <recommendedName>
        <fullName evidence="3 9">DNA repair protein RecN</fullName>
    </recommendedName>
    <alternativeName>
        <fullName evidence="8 9">Recombination protein N</fullName>
    </alternativeName>
</protein>
<dbReference type="OrthoDB" id="9806954at2"/>
<keyword evidence="6" id="KW-0067">ATP-binding</keyword>
<comment type="caution">
    <text evidence="12">The sequence shown here is derived from an EMBL/GenBank/DDBJ whole genome shotgun (WGS) entry which is preliminary data.</text>
</comment>
<dbReference type="SUPFAM" id="SSF52540">
    <property type="entry name" value="P-loop containing nucleoside triphosphate hydrolases"/>
    <property type="match status" value="2"/>
</dbReference>
<dbReference type="GO" id="GO:0006281">
    <property type="term" value="P:DNA repair"/>
    <property type="evidence" value="ECO:0007669"/>
    <property type="project" value="UniProtKB-KW"/>
</dbReference>
<comment type="similarity">
    <text evidence="2 9">Belongs to the RecN family.</text>
</comment>
<dbReference type="GO" id="GO:0005524">
    <property type="term" value="F:ATP binding"/>
    <property type="evidence" value="ECO:0007669"/>
    <property type="project" value="UniProtKB-KW"/>
</dbReference>
<dbReference type="InterPro" id="IPR003395">
    <property type="entry name" value="RecF/RecN/SMC_N"/>
</dbReference>
<comment type="function">
    <text evidence="1 9">May be involved in recombinational repair of damaged DNA.</text>
</comment>
<evidence type="ECO:0000256" key="5">
    <source>
        <dbReference type="ARBA" id="ARBA00022763"/>
    </source>
</evidence>
<dbReference type="GO" id="GO:0006310">
    <property type="term" value="P:DNA recombination"/>
    <property type="evidence" value="ECO:0007669"/>
    <property type="project" value="InterPro"/>
</dbReference>
<keyword evidence="13" id="KW-1185">Reference proteome</keyword>
<dbReference type="GO" id="GO:0043590">
    <property type="term" value="C:bacterial nucleoid"/>
    <property type="evidence" value="ECO:0007669"/>
    <property type="project" value="TreeGrafter"/>
</dbReference>